<dbReference type="EMBL" id="JAJTWU010000004">
    <property type="protein sequence ID" value="MCE4555326.1"/>
    <property type="molecule type" value="Genomic_DNA"/>
</dbReference>
<name>A0ABS8XRH6_9BURK</name>
<gene>
    <name evidence="1" type="ORF">LXT13_12965</name>
</gene>
<accession>A0ABS8XRH6</accession>
<dbReference type="RefSeq" id="WP_233372338.1">
    <property type="nucleotide sequence ID" value="NZ_JAJTWU010000004.1"/>
</dbReference>
<keyword evidence="2" id="KW-1185">Reference proteome</keyword>
<comment type="caution">
    <text evidence="1">The sequence shown here is derived from an EMBL/GenBank/DDBJ whole genome shotgun (WGS) entry which is preliminary data.</text>
</comment>
<sequence>MADATRQLIGSRPDDRSLTGQDLGKLFPLASAAMNGYASMVEALLESIAVRQQVNAKSLGKAAPLTLARLTPPLWACGPARLISVSWQQTWTASRRPSGALPRM</sequence>
<reference evidence="1 2" key="1">
    <citation type="submission" date="2021-12" db="EMBL/GenBank/DDBJ databases">
        <title>Genome seq of P8.</title>
        <authorList>
            <person name="Seo T."/>
        </authorList>
    </citation>
    <scope>NUCLEOTIDE SEQUENCE [LARGE SCALE GENOMIC DNA]</scope>
    <source>
        <strain evidence="1 2">P8</strain>
    </source>
</reference>
<protein>
    <submittedName>
        <fullName evidence="1">Uncharacterized protein</fullName>
    </submittedName>
</protein>
<organism evidence="1 2">
    <name type="scientific">Pelomonas cellulosilytica</name>
    <dbReference type="NCBI Taxonomy" id="2906762"/>
    <lineage>
        <taxon>Bacteria</taxon>
        <taxon>Pseudomonadati</taxon>
        <taxon>Pseudomonadota</taxon>
        <taxon>Betaproteobacteria</taxon>
        <taxon>Burkholderiales</taxon>
        <taxon>Sphaerotilaceae</taxon>
        <taxon>Roseateles</taxon>
    </lineage>
</organism>
<dbReference type="Proteomes" id="UP001200741">
    <property type="component" value="Unassembled WGS sequence"/>
</dbReference>
<evidence type="ECO:0000313" key="2">
    <source>
        <dbReference type="Proteomes" id="UP001200741"/>
    </source>
</evidence>
<proteinExistence type="predicted"/>
<evidence type="ECO:0000313" key="1">
    <source>
        <dbReference type="EMBL" id="MCE4555326.1"/>
    </source>
</evidence>